<comment type="caution">
    <text evidence="9">The sequence shown here is derived from an EMBL/GenBank/DDBJ whole genome shotgun (WGS) entry which is preliminary data.</text>
</comment>
<comment type="pathway">
    <text evidence="1">Protein modification; protein ubiquitination.</text>
</comment>
<keyword evidence="6" id="KW-0833">Ubl conjugation pathway</keyword>
<keyword evidence="4" id="KW-0677">Repeat</keyword>
<evidence type="ECO:0000256" key="6">
    <source>
        <dbReference type="ARBA" id="ARBA00022786"/>
    </source>
</evidence>
<dbReference type="Gene3D" id="1.20.120.1750">
    <property type="match status" value="1"/>
</dbReference>
<evidence type="ECO:0000256" key="7">
    <source>
        <dbReference type="ARBA" id="ARBA00022833"/>
    </source>
</evidence>
<gene>
    <name evidence="9" type="ORF">WA026_016951</name>
</gene>
<dbReference type="PROSITE" id="PS51873">
    <property type="entry name" value="TRIAD"/>
    <property type="match status" value="1"/>
</dbReference>
<protein>
    <recommendedName>
        <fullName evidence="8">RING-type domain-containing protein</fullName>
    </recommendedName>
</protein>
<evidence type="ECO:0000313" key="10">
    <source>
        <dbReference type="Proteomes" id="UP001431783"/>
    </source>
</evidence>
<reference evidence="9 10" key="1">
    <citation type="submission" date="2023-03" db="EMBL/GenBank/DDBJ databases">
        <title>Genome insight into feeding habits of ladybird beetles.</title>
        <authorList>
            <person name="Li H.-S."/>
            <person name="Huang Y.-H."/>
            <person name="Pang H."/>
        </authorList>
    </citation>
    <scope>NUCLEOTIDE SEQUENCE [LARGE SCALE GENOMIC DNA]</scope>
    <source>
        <strain evidence="9">SYSU_2023b</strain>
        <tissue evidence="9">Whole body</tissue>
    </source>
</reference>
<evidence type="ECO:0000256" key="5">
    <source>
        <dbReference type="ARBA" id="ARBA00022771"/>
    </source>
</evidence>
<dbReference type="GO" id="GO:0008270">
    <property type="term" value="F:zinc ion binding"/>
    <property type="evidence" value="ECO:0007669"/>
    <property type="project" value="UniProtKB-KW"/>
</dbReference>
<dbReference type="GO" id="GO:0016740">
    <property type="term" value="F:transferase activity"/>
    <property type="evidence" value="ECO:0007669"/>
    <property type="project" value="UniProtKB-KW"/>
</dbReference>
<proteinExistence type="predicted"/>
<feature type="domain" description="RING-type" evidence="8">
    <location>
        <begin position="329"/>
        <end position="540"/>
    </location>
</feature>
<dbReference type="PANTHER" id="PTHR22770:SF47">
    <property type="entry name" value="E3 UBIQUITIN-PROTEIN LIGASE RNF216"/>
    <property type="match status" value="1"/>
</dbReference>
<keyword evidence="3" id="KW-0479">Metal-binding</keyword>
<name>A0AAW1U2R1_9CUCU</name>
<keyword evidence="5" id="KW-0863">Zinc-finger</keyword>
<accession>A0AAW1U2R1</accession>
<keyword evidence="2" id="KW-0808">Transferase</keyword>
<evidence type="ECO:0000313" key="9">
    <source>
        <dbReference type="EMBL" id="KAK9877204.1"/>
    </source>
</evidence>
<organism evidence="9 10">
    <name type="scientific">Henosepilachna vigintioctopunctata</name>
    <dbReference type="NCBI Taxonomy" id="420089"/>
    <lineage>
        <taxon>Eukaryota</taxon>
        <taxon>Metazoa</taxon>
        <taxon>Ecdysozoa</taxon>
        <taxon>Arthropoda</taxon>
        <taxon>Hexapoda</taxon>
        <taxon>Insecta</taxon>
        <taxon>Pterygota</taxon>
        <taxon>Neoptera</taxon>
        <taxon>Endopterygota</taxon>
        <taxon>Coleoptera</taxon>
        <taxon>Polyphaga</taxon>
        <taxon>Cucujiformia</taxon>
        <taxon>Coccinelloidea</taxon>
        <taxon>Coccinellidae</taxon>
        <taxon>Epilachninae</taxon>
        <taxon>Epilachnini</taxon>
        <taxon>Henosepilachna</taxon>
    </lineage>
</organism>
<dbReference type="AlphaFoldDB" id="A0AAW1U2R1"/>
<sequence length="586" mass="67962">MEGITNYKEILLEIFPGRRESCIENVIQIVLENVGDQEYNLEEMINLLTESGDSTVDALQDEAAGFGHTSTGILYYINLLESLFPNISPSLLQKFCDDTCQNRTSNDVDEIIGKFLEGSYYLTGSKSDSIFEHLADILPHADPDYLRKKAELLAEKSDAELETFIDQAIENHDYPNKKDYLKRQKTINDVKMYTTNFSTEEYLNVIPEPLKYFYSPSYKHALTDNIVPEDEAYSIKYLLNYFPYLREKDVRKIFNRYNKNVVKASDALAKIPRHFKTPRKQIIINEECENIQLLQELAFVKHKKEIKTGIKMMDEFYRLARAEAEKYNLLETCQCCFFEGLLPEECYFCKKNCPFCKECVAKGAEHMIGNGELNFPCLTNCNSEFDISVLRMVLDKKVFEPLFNKIQIKELKEANIDGLETCPFCDFSLILNNEDKIFKCQNIECMEESCRECRHKSHVPFRCNEIEYDEDVRKRTYIENKMTEALVRTCWKCKKSFFKDSGCNKMTCPCGAKMCYICGATAIGYEHFGEISQNKCPLYTQNLNEFHAERIRNSARIAKDELGVNENPQLLKIDPTEGLDEYLQTL</sequence>
<dbReference type="InterPro" id="IPR047546">
    <property type="entry name" value="Rcat_RBR_RNF216"/>
</dbReference>
<dbReference type="InterPro" id="IPR051628">
    <property type="entry name" value="LUBAC_E3_Ligases"/>
</dbReference>
<dbReference type="Pfam" id="PF26200">
    <property type="entry name" value="Rcat_RNF216"/>
    <property type="match status" value="1"/>
</dbReference>
<evidence type="ECO:0000256" key="3">
    <source>
        <dbReference type="ARBA" id="ARBA00022723"/>
    </source>
</evidence>
<evidence type="ECO:0000256" key="2">
    <source>
        <dbReference type="ARBA" id="ARBA00022679"/>
    </source>
</evidence>
<dbReference type="InterPro" id="IPR044066">
    <property type="entry name" value="TRIAD_supradom"/>
</dbReference>
<evidence type="ECO:0000259" key="8">
    <source>
        <dbReference type="PROSITE" id="PS51873"/>
    </source>
</evidence>
<dbReference type="Proteomes" id="UP001431783">
    <property type="component" value="Unassembled WGS sequence"/>
</dbReference>
<dbReference type="PANTHER" id="PTHR22770">
    <property type="entry name" value="UBIQUITIN CONJUGATING ENZYME 7 INTERACTING PROTEIN-RELATED"/>
    <property type="match status" value="1"/>
</dbReference>
<dbReference type="InterPro" id="IPR047545">
    <property type="entry name" value="BRcat_RBR_RNF216"/>
</dbReference>
<dbReference type="EMBL" id="JARQZJ010000040">
    <property type="protein sequence ID" value="KAK9877204.1"/>
    <property type="molecule type" value="Genomic_DNA"/>
</dbReference>
<dbReference type="CDD" id="cd20353">
    <property type="entry name" value="Rcat_RBR_RNF216"/>
    <property type="match status" value="1"/>
</dbReference>
<keyword evidence="10" id="KW-1185">Reference proteome</keyword>
<keyword evidence="7" id="KW-0862">Zinc</keyword>
<dbReference type="CDD" id="cd20339">
    <property type="entry name" value="BRcat_RBR_RNF216"/>
    <property type="match status" value="1"/>
</dbReference>
<dbReference type="SUPFAM" id="SSF57850">
    <property type="entry name" value="RING/U-box"/>
    <property type="match status" value="1"/>
</dbReference>
<evidence type="ECO:0000256" key="1">
    <source>
        <dbReference type="ARBA" id="ARBA00004906"/>
    </source>
</evidence>
<evidence type="ECO:0000256" key="4">
    <source>
        <dbReference type="ARBA" id="ARBA00022737"/>
    </source>
</evidence>